<reference evidence="2" key="2">
    <citation type="submission" date="2015-01" db="EMBL/GenBank/DDBJ databases">
        <title>Evolutionary Origins and Diversification of the Mycorrhizal Mutualists.</title>
        <authorList>
            <consortium name="DOE Joint Genome Institute"/>
            <consortium name="Mycorrhizal Genomics Consortium"/>
            <person name="Kohler A."/>
            <person name="Kuo A."/>
            <person name="Nagy L.G."/>
            <person name="Floudas D."/>
            <person name="Copeland A."/>
            <person name="Barry K.W."/>
            <person name="Cichocki N."/>
            <person name="Veneault-Fourrey C."/>
            <person name="LaButti K."/>
            <person name="Lindquist E.A."/>
            <person name="Lipzen A."/>
            <person name="Lundell T."/>
            <person name="Morin E."/>
            <person name="Murat C."/>
            <person name="Riley R."/>
            <person name="Ohm R."/>
            <person name="Sun H."/>
            <person name="Tunlid A."/>
            <person name="Henrissat B."/>
            <person name="Grigoriev I.V."/>
            <person name="Hibbett D.S."/>
            <person name="Martin F."/>
        </authorList>
    </citation>
    <scope>NUCLEOTIDE SEQUENCE [LARGE SCALE GENOMIC DNA]</scope>
    <source>
        <strain evidence="2">h7</strain>
    </source>
</reference>
<keyword evidence="2" id="KW-1185">Reference proteome</keyword>
<protein>
    <submittedName>
        <fullName evidence="1">Uncharacterized protein</fullName>
    </submittedName>
</protein>
<gene>
    <name evidence="1" type="ORF">M413DRAFT_265311</name>
</gene>
<dbReference type="HOGENOM" id="CLU_1927880_0_0_1"/>
<evidence type="ECO:0000313" key="2">
    <source>
        <dbReference type="Proteomes" id="UP000053424"/>
    </source>
</evidence>
<dbReference type="AlphaFoldDB" id="A0A0C2YAN7"/>
<proteinExistence type="predicted"/>
<evidence type="ECO:0000313" key="1">
    <source>
        <dbReference type="EMBL" id="KIM46908.1"/>
    </source>
</evidence>
<reference evidence="1 2" key="1">
    <citation type="submission" date="2014-04" db="EMBL/GenBank/DDBJ databases">
        <authorList>
            <consortium name="DOE Joint Genome Institute"/>
            <person name="Kuo A."/>
            <person name="Gay G."/>
            <person name="Dore J."/>
            <person name="Kohler A."/>
            <person name="Nagy L.G."/>
            <person name="Floudas D."/>
            <person name="Copeland A."/>
            <person name="Barry K.W."/>
            <person name="Cichocki N."/>
            <person name="Veneault-Fourrey C."/>
            <person name="LaButti K."/>
            <person name="Lindquist E.A."/>
            <person name="Lipzen A."/>
            <person name="Lundell T."/>
            <person name="Morin E."/>
            <person name="Murat C."/>
            <person name="Sun H."/>
            <person name="Tunlid A."/>
            <person name="Henrissat B."/>
            <person name="Grigoriev I.V."/>
            <person name="Hibbett D.S."/>
            <person name="Martin F."/>
            <person name="Nordberg H.P."/>
            <person name="Cantor M.N."/>
            <person name="Hua S.X."/>
        </authorList>
    </citation>
    <scope>NUCLEOTIDE SEQUENCE [LARGE SCALE GENOMIC DNA]</scope>
    <source>
        <strain evidence="2">h7</strain>
    </source>
</reference>
<dbReference type="EMBL" id="KN831770">
    <property type="protein sequence ID" value="KIM46908.1"/>
    <property type="molecule type" value="Genomic_DNA"/>
</dbReference>
<sequence length="131" mass="14542">MGRSEWLKDRIPSIAEEDSEDESRYFGAAIVKLGDGAASDRCVLRGRTKVRRVHDSAISHATPAIDVALDVEEILAKIVAVDERLPVCCHRSFRAEEGLRISVWREGSGGIVTSTGKTSPCRVWRVPYYLD</sequence>
<dbReference type="Proteomes" id="UP000053424">
    <property type="component" value="Unassembled WGS sequence"/>
</dbReference>
<organism evidence="1 2">
    <name type="scientific">Hebeloma cylindrosporum</name>
    <dbReference type="NCBI Taxonomy" id="76867"/>
    <lineage>
        <taxon>Eukaryota</taxon>
        <taxon>Fungi</taxon>
        <taxon>Dikarya</taxon>
        <taxon>Basidiomycota</taxon>
        <taxon>Agaricomycotina</taxon>
        <taxon>Agaricomycetes</taxon>
        <taxon>Agaricomycetidae</taxon>
        <taxon>Agaricales</taxon>
        <taxon>Agaricineae</taxon>
        <taxon>Hymenogastraceae</taxon>
        <taxon>Hebeloma</taxon>
    </lineage>
</organism>
<name>A0A0C2YAN7_HEBCY</name>
<accession>A0A0C2YAN7</accession>